<keyword evidence="1" id="KW-1133">Transmembrane helix</keyword>
<protein>
    <submittedName>
        <fullName evidence="3">BatD family protein</fullName>
    </submittedName>
</protein>
<reference evidence="3" key="1">
    <citation type="submission" date="2024-07" db="EMBL/GenBank/DDBJ databases">
        <title>Genome Analysis of a Potential Novel Vibrio Species Secreting pH- and Thermo-stable Alginate Lyase and its Application in Producing Alginate Oligosaccharides.</title>
        <authorList>
            <person name="Huang H."/>
            <person name="Bao K."/>
        </authorList>
    </citation>
    <scope>NUCLEOTIDE SEQUENCE</scope>
    <source>
        <strain evidence="3">HB236076</strain>
        <plasmid evidence="3">p-HB236076</plasmid>
    </source>
</reference>
<evidence type="ECO:0000256" key="1">
    <source>
        <dbReference type="SAM" id="Phobius"/>
    </source>
</evidence>
<dbReference type="EMBL" id="CP162602">
    <property type="protein sequence ID" value="XDK27075.1"/>
    <property type="molecule type" value="Genomic_DNA"/>
</dbReference>
<name>A0AB39HLG4_9VIBR</name>
<proteinExistence type="predicted"/>
<geneLocation type="plasmid" evidence="3">
    <name>p-HB236076</name>
</geneLocation>
<dbReference type="InterPro" id="IPR025738">
    <property type="entry name" value="BatD"/>
</dbReference>
<dbReference type="RefSeq" id="WP_306099254.1">
    <property type="nucleotide sequence ID" value="NZ_CP162602.1"/>
</dbReference>
<feature type="transmembrane region" description="Helical" evidence="1">
    <location>
        <begin position="416"/>
        <end position="437"/>
    </location>
</feature>
<keyword evidence="1" id="KW-0812">Transmembrane</keyword>
<feature type="chain" id="PRO_5044282632" evidence="2">
    <location>
        <begin position="24"/>
        <end position="559"/>
    </location>
</feature>
<keyword evidence="2" id="KW-0732">Signal</keyword>
<evidence type="ECO:0000313" key="3">
    <source>
        <dbReference type="EMBL" id="XDK27075.1"/>
    </source>
</evidence>
<dbReference type="PANTHER" id="PTHR40940:SF1">
    <property type="entry name" value="PROTEIN BATD"/>
    <property type="match status" value="1"/>
</dbReference>
<dbReference type="AlphaFoldDB" id="A0AB39HLG4"/>
<keyword evidence="1" id="KW-0472">Membrane</keyword>
<gene>
    <name evidence="3" type="ORF">AB0763_15025</name>
</gene>
<feature type="signal peptide" evidence="2">
    <location>
        <begin position="1"/>
        <end position="23"/>
    </location>
</feature>
<organism evidence="3">
    <name type="scientific">Vibrio sp. HB236076</name>
    <dbReference type="NCBI Taxonomy" id="3232307"/>
    <lineage>
        <taxon>Bacteria</taxon>
        <taxon>Pseudomonadati</taxon>
        <taxon>Pseudomonadota</taxon>
        <taxon>Gammaproteobacteria</taxon>
        <taxon>Vibrionales</taxon>
        <taxon>Vibrionaceae</taxon>
        <taxon>Vibrio</taxon>
    </lineage>
</organism>
<accession>A0AB39HLG4</accession>
<keyword evidence="3" id="KW-0614">Plasmid</keyword>
<dbReference type="PANTHER" id="PTHR40940">
    <property type="entry name" value="PROTEIN BATD-RELATED"/>
    <property type="match status" value="1"/>
</dbReference>
<evidence type="ECO:0000256" key="2">
    <source>
        <dbReference type="SAM" id="SignalP"/>
    </source>
</evidence>
<dbReference type="KEGG" id="vih:AB0763_15025"/>
<sequence>MKINLCNVFFFTLFGLFTCPLFAAPVASVSKTQVVKNELIQLTIRDDDIHDSDDLDLSPLRARFVVGQPHYSTSRNIINGQYSSQSEWVISLATSETGQVVIPALKVANQVTQPITLSVSASPTTLKASQFIASDVKVADTTLYPQQSTRVQVKLIIKADTRRIENPSITPPTIEGMTLTPLGKSRQYQAVVEGINATVVEQNFELTAEKAGTYQLIGPAFNGTYYYHAINANRTQVLSLQTQGTQTAITVSPIPNQTDGDWLPAHHLVLDQQWQDSDGQTIKEPAAVKVGDAITRTLTLSLSGLKPEQFPSLDINYGNDVRVYKNKPQFNTDEQGRTTMTVKHVLIPTQQGQVSLPAWSLNWWDTDSNQSQTSQVAGLTLTIKEANTPPAHSETVQTGKSLNTAGSRDMQGVSAFWQYAALSSWAAWIISAGYFIWYRKRRSTPSTSAHDNEPMGNEEKANAPMIPGIKKRVKLSRDPLAEMIKTGNAANIQFHLAKWLKTQPLSDTTKQQITQELQVMMKAHYHPQGGNWQPDHLLTLYRQAKKEQPTKAAPLLARL</sequence>
<dbReference type="Pfam" id="PF13584">
    <property type="entry name" value="BatD"/>
    <property type="match status" value="1"/>
</dbReference>